<feature type="region of interest" description="Disordered" evidence="2">
    <location>
        <begin position="36"/>
        <end position="89"/>
    </location>
</feature>
<organism evidence="3 4">
    <name type="scientific">Favolaschia claudopus</name>
    <dbReference type="NCBI Taxonomy" id="2862362"/>
    <lineage>
        <taxon>Eukaryota</taxon>
        <taxon>Fungi</taxon>
        <taxon>Dikarya</taxon>
        <taxon>Basidiomycota</taxon>
        <taxon>Agaricomycotina</taxon>
        <taxon>Agaricomycetes</taxon>
        <taxon>Agaricomycetidae</taxon>
        <taxon>Agaricales</taxon>
        <taxon>Marasmiineae</taxon>
        <taxon>Mycenaceae</taxon>
        <taxon>Favolaschia</taxon>
    </lineage>
</organism>
<evidence type="ECO:0000256" key="1">
    <source>
        <dbReference type="SAM" id="Coils"/>
    </source>
</evidence>
<comment type="caution">
    <text evidence="3">The sequence shown here is derived from an EMBL/GenBank/DDBJ whole genome shotgun (WGS) entry which is preliminary data.</text>
</comment>
<dbReference type="AlphaFoldDB" id="A0AAW0ATX0"/>
<protein>
    <submittedName>
        <fullName evidence="3">Uncharacterized protein</fullName>
    </submittedName>
</protein>
<feature type="region of interest" description="Disordered" evidence="2">
    <location>
        <begin position="251"/>
        <end position="272"/>
    </location>
</feature>
<dbReference type="Proteomes" id="UP001362999">
    <property type="component" value="Unassembled WGS sequence"/>
</dbReference>
<keyword evidence="1" id="KW-0175">Coiled coil</keyword>
<evidence type="ECO:0000256" key="2">
    <source>
        <dbReference type="SAM" id="MobiDB-lite"/>
    </source>
</evidence>
<sequence>MPQTILSDSEDEFPSQLAPKRARPVADYVDSDVDMLSLDNDDAPMVASTSTKKRPGSPVSPAVAPPQKRTATAKGKAKNPKKKESSITKQAASSTISAFSSIINNINKAKVTCARLIVEKEEAKERITALRIDLEKSKATTLAFTKELEDLKTSNAVALQEARSHSYHLQIELRKLEKENVPPPTSQVNPLFSSSAFSKGFPTATASFSGTAPIASTPNNTSSALPFNSNHTSFGNQLLSAPALHPARGFKPAQNFANSPASTSGLFSRTNV</sequence>
<name>A0AAW0ATX0_9AGAR</name>
<reference evidence="3 4" key="1">
    <citation type="journal article" date="2024" name="J Genomics">
        <title>Draft genome sequencing and assembly of Favolaschia claudopus CIRM-BRFM 2984 isolated from oak limbs.</title>
        <authorList>
            <person name="Navarro D."/>
            <person name="Drula E."/>
            <person name="Chaduli D."/>
            <person name="Cazenave R."/>
            <person name="Ahrendt S."/>
            <person name="Wang J."/>
            <person name="Lipzen A."/>
            <person name="Daum C."/>
            <person name="Barry K."/>
            <person name="Grigoriev I.V."/>
            <person name="Favel A."/>
            <person name="Rosso M.N."/>
            <person name="Martin F."/>
        </authorList>
    </citation>
    <scope>NUCLEOTIDE SEQUENCE [LARGE SCALE GENOMIC DNA]</scope>
    <source>
        <strain evidence="3 4">CIRM-BRFM 2984</strain>
    </source>
</reference>
<feature type="coiled-coil region" evidence="1">
    <location>
        <begin position="106"/>
        <end position="179"/>
    </location>
</feature>
<keyword evidence="4" id="KW-1185">Reference proteome</keyword>
<evidence type="ECO:0000313" key="4">
    <source>
        <dbReference type="Proteomes" id="UP001362999"/>
    </source>
</evidence>
<proteinExistence type="predicted"/>
<dbReference type="EMBL" id="JAWWNJ010000051">
    <property type="protein sequence ID" value="KAK7016275.1"/>
    <property type="molecule type" value="Genomic_DNA"/>
</dbReference>
<gene>
    <name evidence="3" type="ORF">R3P38DRAFT_2992352</name>
</gene>
<evidence type="ECO:0000313" key="3">
    <source>
        <dbReference type="EMBL" id="KAK7016275.1"/>
    </source>
</evidence>
<feature type="compositionally biased region" description="Low complexity" evidence="2">
    <location>
        <begin position="57"/>
        <end position="66"/>
    </location>
</feature>
<feature type="region of interest" description="Disordered" evidence="2">
    <location>
        <begin position="1"/>
        <end position="24"/>
    </location>
</feature>
<accession>A0AAW0ATX0</accession>
<feature type="compositionally biased region" description="Polar residues" evidence="2">
    <location>
        <begin position="255"/>
        <end position="272"/>
    </location>
</feature>